<dbReference type="SUPFAM" id="SSF55785">
    <property type="entry name" value="PYP-like sensor domain (PAS domain)"/>
    <property type="match status" value="1"/>
</dbReference>
<accession>A0A1E1M8P9</accession>
<dbReference type="PROSITE" id="PS50109">
    <property type="entry name" value="HIS_KIN"/>
    <property type="match status" value="1"/>
</dbReference>
<keyword evidence="7" id="KW-0418">Kinase</keyword>
<dbReference type="SUPFAM" id="SSF47384">
    <property type="entry name" value="Homodimeric domain of signal transducing histidine kinase"/>
    <property type="match status" value="1"/>
</dbReference>
<dbReference type="InterPro" id="IPR004358">
    <property type="entry name" value="Sig_transdc_His_kin-like_C"/>
</dbReference>
<dbReference type="InterPro" id="IPR058846">
    <property type="entry name" value="PAS-like"/>
</dbReference>
<dbReference type="PROSITE" id="PS50110">
    <property type="entry name" value="RESPONSE_REGULATORY"/>
    <property type="match status" value="1"/>
</dbReference>
<organism evidence="7 8">
    <name type="scientific">Rhynchosporium secalis</name>
    <name type="common">Barley scald fungus</name>
    <dbReference type="NCBI Taxonomy" id="38038"/>
    <lineage>
        <taxon>Eukaryota</taxon>
        <taxon>Fungi</taxon>
        <taxon>Dikarya</taxon>
        <taxon>Ascomycota</taxon>
        <taxon>Pezizomycotina</taxon>
        <taxon>Leotiomycetes</taxon>
        <taxon>Helotiales</taxon>
        <taxon>Ploettnerulaceae</taxon>
        <taxon>Rhynchosporium</taxon>
    </lineage>
</organism>
<evidence type="ECO:0000259" key="4">
    <source>
        <dbReference type="PROSITE" id="PS50109"/>
    </source>
</evidence>
<dbReference type="CDD" id="cd00082">
    <property type="entry name" value="HisKA"/>
    <property type="match status" value="1"/>
</dbReference>
<dbReference type="PANTHER" id="PTHR43719">
    <property type="entry name" value="TWO-COMPONENT HISTIDINE KINASE"/>
    <property type="match status" value="1"/>
</dbReference>
<evidence type="ECO:0000256" key="3">
    <source>
        <dbReference type="SAM" id="MobiDB-lite"/>
    </source>
</evidence>
<dbReference type="Pfam" id="PF00072">
    <property type="entry name" value="Response_reg"/>
    <property type="match status" value="1"/>
</dbReference>
<evidence type="ECO:0000259" key="5">
    <source>
        <dbReference type="PROSITE" id="PS50110"/>
    </source>
</evidence>
<dbReference type="InterPro" id="IPR036097">
    <property type="entry name" value="HisK_dim/P_sf"/>
</dbReference>
<evidence type="ECO:0000259" key="6">
    <source>
        <dbReference type="PROSITE" id="PS50112"/>
    </source>
</evidence>
<dbReference type="Pfam" id="PF00512">
    <property type="entry name" value="HisKA"/>
    <property type="match status" value="1"/>
</dbReference>
<dbReference type="Gene3D" id="3.30.565.10">
    <property type="entry name" value="Histidine kinase-like ATPase, C-terminal domain"/>
    <property type="match status" value="1"/>
</dbReference>
<dbReference type="AlphaFoldDB" id="A0A1E1M8P9"/>
<dbReference type="CDD" id="cd17546">
    <property type="entry name" value="REC_hyHK_CKI1_RcsC-like"/>
    <property type="match status" value="1"/>
</dbReference>
<dbReference type="NCBIfam" id="TIGR00229">
    <property type="entry name" value="sensory_box"/>
    <property type="match status" value="1"/>
</dbReference>
<dbReference type="Gene3D" id="3.40.50.2300">
    <property type="match status" value="1"/>
</dbReference>
<dbReference type="SUPFAM" id="SSF52172">
    <property type="entry name" value="CheY-like"/>
    <property type="match status" value="1"/>
</dbReference>
<dbReference type="InterPro" id="IPR003661">
    <property type="entry name" value="HisK_dim/P_dom"/>
</dbReference>
<feature type="region of interest" description="Disordered" evidence="3">
    <location>
        <begin position="156"/>
        <end position="181"/>
    </location>
</feature>
<dbReference type="PROSITE" id="PS50112">
    <property type="entry name" value="PAS"/>
    <property type="match status" value="1"/>
</dbReference>
<keyword evidence="1 2" id="KW-0597">Phosphoprotein</keyword>
<dbReference type="InterPro" id="IPR011006">
    <property type="entry name" value="CheY-like_superfamily"/>
</dbReference>
<dbReference type="InterPro" id="IPR050956">
    <property type="entry name" value="2C_system_His_kinase"/>
</dbReference>
<dbReference type="PRINTS" id="PR00344">
    <property type="entry name" value="BCTRLSENSOR"/>
</dbReference>
<name>A0A1E1M8P9_RHYSE</name>
<feature type="domain" description="Response regulatory" evidence="5">
    <location>
        <begin position="1095"/>
        <end position="1226"/>
    </location>
</feature>
<feature type="domain" description="PAS" evidence="6">
    <location>
        <begin position="610"/>
        <end position="671"/>
    </location>
</feature>
<evidence type="ECO:0000313" key="8">
    <source>
        <dbReference type="Proteomes" id="UP000177625"/>
    </source>
</evidence>
<evidence type="ECO:0000256" key="1">
    <source>
        <dbReference type="ARBA" id="ARBA00022553"/>
    </source>
</evidence>
<feature type="modified residue" description="4-aspartylphosphate" evidence="2">
    <location>
        <position position="1155"/>
    </location>
</feature>
<dbReference type="SMART" id="SM00091">
    <property type="entry name" value="PAS"/>
    <property type="match status" value="1"/>
</dbReference>
<dbReference type="CDD" id="cd00130">
    <property type="entry name" value="PAS"/>
    <property type="match status" value="1"/>
</dbReference>
<dbReference type="Gene3D" id="1.10.287.130">
    <property type="match status" value="1"/>
</dbReference>
<dbReference type="Pfam" id="PF13188">
    <property type="entry name" value="PAS_8"/>
    <property type="match status" value="1"/>
</dbReference>
<sequence length="1245" mass="138699">MASPSGSRKHARSSGESTQRSTRDGSGDNGVERFYNADDEFAAIPLGEFLELDPRPTFALKTDSDVETAFTPVFLNASLRSDRKLMNRLPFRRRSHASGSPPEIPTTDFEGWVKNIATVDETAPTFLHARILWTSFRVKRWVIVSGCHVSGQVVNDPTARPGVSGGDGTPILSESSNSPSARRVEIYRREEFMKPIRIMSSGSDNGNSLLDQQDATLEPAFLTPGTPDWTVPHPEGELSDHVEFARSIDWAATPLGDMKTWSREFRQIACLLMAHPFPLALFWGAELTVMYNKAYAENVAGLKHPELMGTGFSGPFKELWSMVSSIFDECRITGKSVAVYNQMLPIERQGFVEETFYTWSLTPLYGGTDHMLGLLNSPFETTRQTRGARAMKTLLKLAQETATAKSVAAFWPKILSALSENEFDFPFAMLYSVAEDEEDISRDGSASQSSENSQTFKTCALEGTIGIPDGHPSSPQRLDLKRSYGGFVPAFRDSIQTREPTLLTIKDGTLSETLMENFELRGFGEPCQEALVCPIRPTTGENVLGFLVVGVNPRRPFDDDYQNFIHLLDRQLATSLASVMMLEAEVRRGLTAAEAAALERSRLSEELAVHKSRLQRIAEVSPVGMFSVDAAGLLLEGNDRWFEMTGHSRDKIFEMSWVETVHDDSIRILREGWKIMTVEGIPWSAELQLKKPWYDNVTGDQVDSWIIAACQPEFWDSKLKTVMGSMTDISRIKWAENLQARRLLEAEETRRAQNNFIDITSHEMRNPLSAILQCADGISSSLSDIIDDSNFDAKIAASIKESIANAETIQLCAQHQKSIVDDILTISKLDSNLLLITPVPVQPVEVVQQALQMFMVECQKVHDIKMGFHINPSFKQLHVDMVMLDSSRLLQVLINLMTNAIKFTKSCAKRTIDVSIGAHLEPPEEEDPNFQYFPTKKARMDVTTTSDWGDGDIVYLRFEVRDSGCGLTPEEIKRLFNRFSQASPRTHVQYGGSGLGLFISRQITELQGGEIGVASQAGIGSTFAFYIKARRADTQQPHKAIQKRVGSELQSKARLVLNKPKSEEENAGSMSTLLQLRDTPPLSNSNSNSDPTDWHILIVEDNLVNQRILAQQIRKLGSTVHVANHGGEALDLIKETRHFRGREHDGIALSVILMDLEMPVMDGLTCVRKIREMEAHGLIHGRLPIIAVTANARGEQIALARDSGMDDVMPKPFRILQIRTKIEAFRTRLDDGKGKYGERTIGVGV</sequence>
<dbReference type="PANTHER" id="PTHR43719:SF30">
    <property type="entry name" value="TWO-COMPONENT SYSTEM RESPONSE REGULATOR"/>
    <property type="match status" value="1"/>
</dbReference>
<proteinExistence type="predicted"/>
<dbReference type="Pfam" id="PF26131">
    <property type="entry name" value="PAS-like"/>
    <property type="match status" value="1"/>
</dbReference>
<dbReference type="SUPFAM" id="SSF55874">
    <property type="entry name" value="ATPase domain of HSP90 chaperone/DNA topoisomerase II/histidine kinase"/>
    <property type="match status" value="1"/>
</dbReference>
<dbReference type="InterPro" id="IPR036890">
    <property type="entry name" value="HATPase_C_sf"/>
</dbReference>
<protein>
    <submittedName>
        <fullName evidence="7">Related to sensory transduction histidine kinase</fullName>
    </submittedName>
</protein>
<evidence type="ECO:0000256" key="2">
    <source>
        <dbReference type="PROSITE-ProRule" id="PRU00169"/>
    </source>
</evidence>
<dbReference type="InterPro" id="IPR001789">
    <property type="entry name" value="Sig_transdc_resp-reg_receiver"/>
</dbReference>
<dbReference type="InterPro" id="IPR005467">
    <property type="entry name" value="His_kinase_dom"/>
</dbReference>
<dbReference type="SMART" id="SM00388">
    <property type="entry name" value="HisKA"/>
    <property type="match status" value="1"/>
</dbReference>
<dbReference type="SUPFAM" id="SSF55781">
    <property type="entry name" value="GAF domain-like"/>
    <property type="match status" value="1"/>
</dbReference>
<evidence type="ECO:0000313" key="7">
    <source>
        <dbReference type="EMBL" id="CZT45448.1"/>
    </source>
</evidence>
<reference evidence="8" key="1">
    <citation type="submission" date="2016-03" db="EMBL/GenBank/DDBJ databases">
        <authorList>
            <person name="Guldener U."/>
        </authorList>
    </citation>
    <scope>NUCLEOTIDE SEQUENCE [LARGE SCALE GENOMIC DNA]</scope>
</reference>
<dbReference type="InterPro" id="IPR000014">
    <property type="entry name" value="PAS"/>
</dbReference>
<dbReference type="SMART" id="SM00387">
    <property type="entry name" value="HATPase_c"/>
    <property type="match status" value="1"/>
</dbReference>
<keyword evidence="7" id="KW-0808">Transferase</keyword>
<feature type="region of interest" description="Disordered" evidence="3">
    <location>
        <begin position="1"/>
        <end position="32"/>
    </location>
</feature>
<dbReference type="InterPro" id="IPR035965">
    <property type="entry name" value="PAS-like_dom_sf"/>
</dbReference>
<gene>
    <name evidence="7" type="ORF">RSE6_05759</name>
</gene>
<dbReference type="Proteomes" id="UP000177625">
    <property type="component" value="Unassembled WGS sequence"/>
</dbReference>
<feature type="domain" description="Histidine kinase" evidence="4">
    <location>
        <begin position="759"/>
        <end position="1031"/>
    </location>
</feature>
<dbReference type="SMART" id="SM00448">
    <property type="entry name" value="REC"/>
    <property type="match status" value="1"/>
</dbReference>
<dbReference type="InterPro" id="IPR003594">
    <property type="entry name" value="HATPase_dom"/>
</dbReference>
<dbReference type="EMBL" id="FJVC01000214">
    <property type="protein sequence ID" value="CZT45448.1"/>
    <property type="molecule type" value="Genomic_DNA"/>
</dbReference>
<dbReference type="GO" id="GO:0000155">
    <property type="term" value="F:phosphorelay sensor kinase activity"/>
    <property type="evidence" value="ECO:0007669"/>
    <property type="project" value="InterPro"/>
</dbReference>
<dbReference type="Pfam" id="PF02518">
    <property type="entry name" value="HATPase_c"/>
    <property type="match status" value="1"/>
</dbReference>
<keyword evidence="8" id="KW-1185">Reference proteome</keyword>
<dbReference type="Gene3D" id="3.30.450.20">
    <property type="entry name" value="PAS domain"/>
    <property type="match status" value="2"/>
</dbReference>